<keyword evidence="1" id="KW-1133">Transmembrane helix</keyword>
<keyword evidence="1" id="KW-0472">Membrane</keyword>
<dbReference type="RefSeq" id="WP_151444431.1">
    <property type="nucleotide sequence ID" value="NZ_CABVOU010000039.1"/>
</dbReference>
<name>A0A5K1I5J0_9GAMM</name>
<dbReference type="AlphaFoldDB" id="A0A5K1I5J0"/>
<evidence type="ECO:0000313" key="3">
    <source>
        <dbReference type="Proteomes" id="UP000326725"/>
    </source>
</evidence>
<accession>A0A5K1I5J0</accession>
<protein>
    <recommendedName>
        <fullName evidence="4">DUF2160 domain-containing protein</fullName>
    </recommendedName>
</protein>
<dbReference type="Proteomes" id="UP000326725">
    <property type="component" value="Unassembled WGS sequence"/>
</dbReference>
<proteinExistence type="predicted"/>
<dbReference type="EMBL" id="CABVOU010000039">
    <property type="protein sequence ID" value="VVZ96625.1"/>
    <property type="molecule type" value="Genomic_DNA"/>
</dbReference>
<evidence type="ECO:0000256" key="1">
    <source>
        <dbReference type="SAM" id="Phobius"/>
    </source>
</evidence>
<feature type="transmembrane region" description="Helical" evidence="1">
    <location>
        <begin position="12"/>
        <end position="30"/>
    </location>
</feature>
<dbReference type="InterPro" id="IPR018678">
    <property type="entry name" value="DUF2160_TM"/>
</dbReference>
<evidence type="ECO:0008006" key="4">
    <source>
        <dbReference type="Google" id="ProtNLM"/>
    </source>
</evidence>
<gene>
    <name evidence="2" type="ORF">HALO32_02728</name>
</gene>
<feature type="transmembrane region" description="Helical" evidence="1">
    <location>
        <begin position="72"/>
        <end position="89"/>
    </location>
</feature>
<evidence type="ECO:0000313" key="2">
    <source>
        <dbReference type="EMBL" id="VVZ96625.1"/>
    </source>
</evidence>
<reference evidence="2 3" key="1">
    <citation type="submission" date="2019-09" db="EMBL/GenBank/DDBJ databases">
        <authorList>
            <person name="Criscuolo A."/>
        </authorList>
    </citation>
    <scope>NUCLEOTIDE SEQUENCE [LARGE SCALE GENOMIC DNA]</scope>
    <source>
        <strain evidence="3">3(2)</strain>
    </source>
</reference>
<organism evidence="2 3">
    <name type="scientific">Halomonas lysinitropha</name>
    <dbReference type="NCBI Taxonomy" id="2607506"/>
    <lineage>
        <taxon>Bacteria</taxon>
        <taxon>Pseudomonadati</taxon>
        <taxon>Pseudomonadota</taxon>
        <taxon>Gammaproteobacteria</taxon>
        <taxon>Oceanospirillales</taxon>
        <taxon>Halomonadaceae</taxon>
        <taxon>Halomonas</taxon>
    </lineage>
</organism>
<keyword evidence="1" id="KW-0812">Transmembrane</keyword>
<dbReference type="Pfam" id="PF09928">
    <property type="entry name" value="DUF2160"/>
    <property type="match status" value="1"/>
</dbReference>
<sequence length="90" mass="10019">MEWMVWTTPTTIFFAVIAVMLAGMTSWEVISPTVERKGFLPISTTRGDRLFIGLLSAAYIHLAVVGFTPFSIWLALGASGLWLLVLMRWG</sequence>
<keyword evidence="3" id="KW-1185">Reference proteome</keyword>